<reference evidence="2 3" key="1">
    <citation type="submission" date="2017-11" db="EMBL/GenBank/DDBJ databases">
        <title>Isolation and Characterization of Family Methanocellaceae Species from Potential Methane Hydrate Area Offshore Southwestern Taiwan.</title>
        <authorList>
            <person name="Zhang W.-L."/>
            <person name="Chen W.-C."/>
            <person name="Lai M.-C."/>
            <person name="Chen S.-C."/>
        </authorList>
    </citation>
    <scope>NUCLEOTIDE SEQUENCE [LARGE SCALE GENOMIC DNA]</scope>
    <source>
        <strain evidence="2 3">CWC-04</strain>
    </source>
</reference>
<evidence type="ECO:0000259" key="1">
    <source>
        <dbReference type="Pfam" id="PF02579"/>
    </source>
</evidence>
<dbReference type="Gene3D" id="3.30.420.130">
    <property type="entry name" value="Dinitrogenase iron-molybdenum cofactor biosynthesis domain"/>
    <property type="match status" value="1"/>
</dbReference>
<comment type="caution">
    <text evidence="2">The sequence shown here is derived from an EMBL/GenBank/DDBJ whole genome shotgun (WGS) entry which is preliminary data.</text>
</comment>
<evidence type="ECO:0000313" key="3">
    <source>
        <dbReference type="Proteomes" id="UP001320159"/>
    </source>
</evidence>
<dbReference type="EMBL" id="PGCK01000003">
    <property type="protein sequence ID" value="MCD1294318.1"/>
    <property type="molecule type" value="Genomic_DNA"/>
</dbReference>
<accession>A0AAP2RBD8</accession>
<protein>
    <submittedName>
        <fullName evidence="2">Dinitrogenase iron-molybdenum cofactor</fullName>
    </submittedName>
</protein>
<dbReference type="SUPFAM" id="SSF53146">
    <property type="entry name" value="Nitrogenase accessory factor-like"/>
    <property type="match status" value="1"/>
</dbReference>
<dbReference type="AlphaFoldDB" id="A0AAP2RBD8"/>
<dbReference type="PANTHER" id="PTHR42983:SF1">
    <property type="entry name" value="IRON-MOLYBDENUM PROTEIN"/>
    <property type="match status" value="1"/>
</dbReference>
<proteinExistence type="predicted"/>
<name>A0AAP2RBD8_9EURY</name>
<keyword evidence="3" id="KW-1185">Reference proteome</keyword>
<dbReference type="RefSeq" id="WP_230741147.1">
    <property type="nucleotide sequence ID" value="NZ_PGCK01000003.1"/>
</dbReference>
<organism evidence="2 3">
    <name type="scientific">Methanooceanicella nereidis</name>
    <dbReference type="NCBI Taxonomy" id="2052831"/>
    <lineage>
        <taxon>Archaea</taxon>
        <taxon>Methanobacteriati</taxon>
        <taxon>Methanobacteriota</taxon>
        <taxon>Stenosarchaea group</taxon>
        <taxon>Methanomicrobia</taxon>
        <taxon>Methanocellales</taxon>
        <taxon>Methanocellaceae</taxon>
        <taxon>Methanooceanicella</taxon>
    </lineage>
</organism>
<dbReference type="Pfam" id="PF02579">
    <property type="entry name" value="Nitro_FeMo-Co"/>
    <property type="match status" value="1"/>
</dbReference>
<dbReference type="Proteomes" id="UP001320159">
    <property type="component" value="Unassembled WGS sequence"/>
</dbReference>
<dbReference type="InterPro" id="IPR003731">
    <property type="entry name" value="Di-Nase_FeMo-co_biosynth"/>
</dbReference>
<dbReference type="PANTHER" id="PTHR42983">
    <property type="entry name" value="DINITROGENASE IRON-MOLYBDENUM COFACTOR PROTEIN-RELATED"/>
    <property type="match status" value="1"/>
</dbReference>
<dbReference type="InterPro" id="IPR033913">
    <property type="entry name" value="MTH1175_dom"/>
</dbReference>
<dbReference type="CDD" id="cd00851">
    <property type="entry name" value="MTH1175"/>
    <property type="match status" value="1"/>
</dbReference>
<evidence type="ECO:0000313" key="2">
    <source>
        <dbReference type="EMBL" id="MCD1294318.1"/>
    </source>
</evidence>
<gene>
    <name evidence="2" type="ORF">CUJ83_04810</name>
</gene>
<sequence>MKVCIPKEGYLVSQHFGHVPEFAIFTIEDGKVITKEIIPSPGHEPGVLPRLLSSHGVTHVITGGMGKKAQDMFAELNIKVYPGVSGTIDGTIQKFIDGTLSFGPNVCDH</sequence>
<dbReference type="InterPro" id="IPR036105">
    <property type="entry name" value="DiNase_FeMo-co_biosyn_sf"/>
</dbReference>
<feature type="domain" description="Dinitrogenase iron-molybdenum cofactor biosynthesis" evidence="1">
    <location>
        <begin position="10"/>
        <end position="96"/>
    </location>
</feature>